<evidence type="ECO:0000313" key="5">
    <source>
        <dbReference type="Proteomes" id="UP000250462"/>
    </source>
</evidence>
<keyword evidence="1 2" id="KW-0238">DNA-binding</keyword>
<protein>
    <submittedName>
        <fullName evidence="4">TetR/AcrR family transcriptional regulator</fullName>
    </submittedName>
</protein>
<dbReference type="AlphaFoldDB" id="A0A329R0L1"/>
<dbReference type="Gene3D" id="1.10.357.10">
    <property type="entry name" value="Tetracycline Repressor, domain 2"/>
    <property type="match status" value="1"/>
</dbReference>
<name>A0A329R0L1_9ACTN</name>
<dbReference type="PANTHER" id="PTHR30328:SF54">
    <property type="entry name" value="HTH-TYPE TRANSCRIPTIONAL REPRESSOR SCO4008"/>
    <property type="match status" value="1"/>
</dbReference>
<evidence type="ECO:0000256" key="2">
    <source>
        <dbReference type="PROSITE-ProRule" id="PRU00335"/>
    </source>
</evidence>
<sequence length="193" mass="21368">MPRDPSATRAELLAAARDEFAAHGVGGARVARIAERAGVNKERIYGHFGSKEALFEEVMVDVLHEHTAALGLPSGDLAAYVGRIYDFHRENPQLLRLLMWEALHYGDQGSLPRHEERSRHYARKVQALADALDAPADVHAATMLITLIGLAAWPSTLPQLTGLILERFDEPGKASAQLREQLMETTRRMVGDR</sequence>
<dbReference type="EMBL" id="QMIG01000003">
    <property type="protein sequence ID" value="RAW17696.1"/>
    <property type="molecule type" value="Genomic_DNA"/>
</dbReference>
<dbReference type="Proteomes" id="UP000250462">
    <property type="component" value="Unassembled WGS sequence"/>
</dbReference>
<keyword evidence="5" id="KW-1185">Reference proteome</keyword>
<dbReference type="GO" id="GO:0006355">
    <property type="term" value="P:regulation of DNA-templated transcription"/>
    <property type="evidence" value="ECO:0007669"/>
    <property type="project" value="UniProtKB-ARBA"/>
</dbReference>
<dbReference type="Pfam" id="PF17926">
    <property type="entry name" value="TetR_C_21"/>
    <property type="match status" value="1"/>
</dbReference>
<dbReference type="SUPFAM" id="SSF48498">
    <property type="entry name" value="Tetracyclin repressor-like, C-terminal domain"/>
    <property type="match status" value="1"/>
</dbReference>
<dbReference type="PROSITE" id="PS50977">
    <property type="entry name" value="HTH_TETR_2"/>
    <property type="match status" value="1"/>
</dbReference>
<evidence type="ECO:0000259" key="3">
    <source>
        <dbReference type="PROSITE" id="PS50977"/>
    </source>
</evidence>
<reference evidence="4 5" key="1">
    <citation type="submission" date="2018-06" db="EMBL/GenBank/DDBJ databases">
        <title>Phytoactinopolyspora halophila sp. nov., a novel halophilic actinomycete isolated from a saline soil in China.</title>
        <authorList>
            <person name="Tang S.-K."/>
        </authorList>
    </citation>
    <scope>NUCLEOTIDE SEQUENCE [LARGE SCALE GENOMIC DNA]</scope>
    <source>
        <strain evidence="4 5">YIM 96934</strain>
    </source>
</reference>
<dbReference type="InterPro" id="IPR041467">
    <property type="entry name" value="Sco4008_C"/>
</dbReference>
<dbReference type="InterPro" id="IPR009057">
    <property type="entry name" value="Homeodomain-like_sf"/>
</dbReference>
<dbReference type="OrthoDB" id="4726108at2"/>
<accession>A0A329R0L1</accession>
<dbReference type="RefSeq" id="WP_112257515.1">
    <property type="nucleotide sequence ID" value="NZ_QMIG01000003.1"/>
</dbReference>
<comment type="caution">
    <text evidence="4">The sequence shown here is derived from an EMBL/GenBank/DDBJ whole genome shotgun (WGS) entry which is preliminary data.</text>
</comment>
<dbReference type="Pfam" id="PF00440">
    <property type="entry name" value="TetR_N"/>
    <property type="match status" value="1"/>
</dbReference>
<evidence type="ECO:0000313" key="4">
    <source>
        <dbReference type="EMBL" id="RAW17696.1"/>
    </source>
</evidence>
<dbReference type="InterPro" id="IPR036271">
    <property type="entry name" value="Tet_transcr_reg_TetR-rel_C_sf"/>
</dbReference>
<dbReference type="GO" id="GO:0003677">
    <property type="term" value="F:DNA binding"/>
    <property type="evidence" value="ECO:0007669"/>
    <property type="project" value="UniProtKB-UniRule"/>
</dbReference>
<dbReference type="PANTHER" id="PTHR30328">
    <property type="entry name" value="TRANSCRIPTIONAL REPRESSOR"/>
    <property type="match status" value="1"/>
</dbReference>
<feature type="DNA-binding region" description="H-T-H motif" evidence="2">
    <location>
        <begin position="29"/>
        <end position="48"/>
    </location>
</feature>
<proteinExistence type="predicted"/>
<dbReference type="PRINTS" id="PR00455">
    <property type="entry name" value="HTHTETR"/>
</dbReference>
<feature type="domain" description="HTH tetR-type" evidence="3">
    <location>
        <begin position="6"/>
        <end position="66"/>
    </location>
</feature>
<organism evidence="4 5">
    <name type="scientific">Phytoactinopolyspora halophila</name>
    <dbReference type="NCBI Taxonomy" id="1981511"/>
    <lineage>
        <taxon>Bacteria</taxon>
        <taxon>Bacillati</taxon>
        <taxon>Actinomycetota</taxon>
        <taxon>Actinomycetes</taxon>
        <taxon>Jiangellales</taxon>
        <taxon>Jiangellaceae</taxon>
        <taxon>Phytoactinopolyspora</taxon>
    </lineage>
</organism>
<dbReference type="InterPro" id="IPR001647">
    <property type="entry name" value="HTH_TetR"/>
</dbReference>
<evidence type="ECO:0000256" key="1">
    <source>
        <dbReference type="ARBA" id="ARBA00023125"/>
    </source>
</evidence>
<gene>
    <name evidence="4" type="ORF">DPM12_06080</name>
</gene>
<dbReference type="SUPFAM" id="SSF46689">
    <property type="entry name" value="Homeodomain-like"/>
    <property type="match status" value="1"/>
</dbReference>
<dbReference type="InterPro" id="IPR050109">
    <property type="entry name" value="HTH-type_TetR-like_transc_reg"/>
</dbReference>